<feature type="transmembrane region" description="Helical" evidence="21">
    <location>
        <begin position="60"/>
        <end position="82"/>
    </location>
</feature>
<evidence type="ECO:0000256" key="18">
    <source>
        <dbReference type="ARBA" id="ARBA00023136"/>
    </source>
</evidence>
<evidence type="ECO:0000256" key="20">
    <source>
        <dbReference type="ARBA" id="ARBA00023264"/>
    </source>
</evidence>
<evidence type="ECO:0000256" key="13">
    <source>
        <dbReference type="ARBA" id="ARBA00022777"/>
    </source>
</evidence>
<evidence type="ECO:0000256" key="14">
    <source>
        <dbReference type="ARBA" id="ARBA00022840"/>
    </source>
</evidence>
<keyword evidence="11" id="KW-0479">Metal-binding</keyword>
<dbReference type="EC" id="2.7.1.107" evidence="4 21"/>
<dbReference type="InterPro" id="IPR033718">
    <property type="entry name" value="DAGK_prok"/>
</dbReference>
<evidence type="ECO:0000256" key="10">
    <source>
        <dbReference type="ARBA" id="ARBA00022692"/>
    </source>
</evidence>
<evidence type="ECO:0000256" key="12">
    <source>
        <dbReference type="ARBA" id="ARBA00022741"/>
    </source>
</evidence>
<evidence type="ECO:0000256" key="9">
    <source>
        <dbReference type="ARBA" id="ARBA00022679"/>
    </source>
</evidence>
<evidence type="ECO:0000256" key="3">
    <source>
        <dbReference type="ARBA" id="ARBA00005967"/>
    </source>
</evidence>
<keyword evidence="8 21" id="KW-0997">Cell inner membrane</keyword>
<keyword evidence="20 21" id="KW-1208">Phospholipid metabolism</keyword>
<sequence length="125" mass="13455">MMLAWLAAEGLRIGRTCLWSWRGWTAAWASEKSLRQWSLANIASAALALWLPLTPAERALILSLGILLLAVELMNTAVETVVNMVSPEHHPLAAKAKDCGSAAVALTALAAGVAWVVLLWGQWGR</sequence>
<comment type="catalytic activity">
    <reaction evidence="21">
        <text>a 1,2-diacyl-sn-glycerol + ATP = a 1,2-diacyl-sn-glycero-3-phosphate + ADP + H(+)</text>
        <dbReference type="Rhea" id="RHEA:10272"/>
        <dbReference type="ChEBI" id="CHEBI:15378"/>
        <dbReference type="ChEBI" id="CHEBI:17815"/>
        <dbReference type="ChEBI" id="CHEBI:30616"/>
        <dbReference type="ChEBI" id="CHEBI:58608"/>
        <dbReference type="ChEBI" id="CHEBI:456216"/>
        <dbReference type="EC" id="2.7.1.107"/>
    </reaction>
</comment>
<feature type="transmembrane region" description="Helical" evidence="21">
    <location>
        <begin position="102"/>
        <end position="121"/>
    </location>
</feature>
<gene>
    <name evidence="22" type="ORF">OKW52_06195</name>
</gene>
<keyword evidence="14 21" id="KW-0067">ATP-binding</keyword>
<evidence type="ECO:0000256" key="6">
    <source>
        <dbReference type="ARBA" id="ARBA00022475"/>
    </source>
</evidence>
<evidence type="ECO:0000313" key="23">
    <source>
        <dbReference type="Proteomes" id="UP001208938"/>
    </source>
</evidence>
<dbReference type="InterPro" id="IPR036945">
    <property type="entry name" value="DAGK_sf"/>
</dbReference>
<evidence type="ECO:0000313" key="22">
    <source>
        <dbReference type="EMBL" id="MCW1931860.1"/>
    </source>
</evidence>
<dbReference type="Gene3D" id="1.10.287.3610">
    <property type="match status" value="1"/>
</dbReference>
<dbReference type="PANTHER" id="PTHR34299">
    <property type="entry name" value="DIACYLGLYCEROL KINASE"/>
    <property type="match status" value="1"/>
</dbReference>
<keyword evidence="18 21" id="KW-0472">Membrane</keyword>
<evidence type="ECO:0000256" key="19">
    <source>
        <dbReference type="ARBA" id="ARBA00023209"/>
    </source>
</evidence>
<comment type="function">
    <text evidence="21">Catalyzes the ATP-dependent phosphorylation of sn-l,2-diacylglycerol (DAG) to phosphatidic acid. Involved in the recycling of diacylglycerol produced as a by-product during membrane-derived oligosaccharide (MDO) biosynthesis.</text>
</comment>
<comment type="cofactor">
    <cofactor evidence="1">
        <name>Mg(2+)</name>
        <dbReference type="ChEBI" id="CHEBI:18420"/>
    </cofactor>
</comment>
<accession>A0ABT3GWH8</accession>
<dbReference type="GO" id="GO:0016301">
    <property type="term" value="F:kinase activity"/>
    <property type="evidence" value="ECO:0007669"/>
    <property type="project" value="UniProtKB-KW"/>
</dbReference>
<keyword evidence="13 21" id="KW-0418">Kinase</keyword>
<evidence type="ECO:0000256" key="15">
    <source>
        <dbReference type="ARBA" id="ARBA00022842"/>
    </source>
</evidence>
<evidence type="ECO:0000256" key="2">
    <source>
        <dbReference type="ARBA" id="ARBA00004429"/>
    </source>
</evidence>
<dbReference type="Proteomes" id="UP001208938">
    <property type="component" value="Unassembled WGS sequence"/>
</dbReference>
<keyword evidence="19" id="KW-0594">Phospholipid biosynthesis</keyword>
<dbReference type="Pfam" id="PF01219">
    <property type="entry name" value="DAGK_prokar"/>
    <property type="match status" value="1"/>
</dbReference>
<comment type="subcellular location">
    <subcellularLocation>
        <location evidence="2 21">Cell inner membrane</location>
        <topology evidence="2 21">Multi-pass membrane protein</topology>
    </subcellularLocation>
</comment>
<evidence type="ECO:0000256" key="4">
    <source>
        <dbReference type="ARBA" id="ARBA00012133"/>
    </source>
</evidence>
<evidence type="ECO:0000256" key="1">
    <source>
        <dbReference type="ARBA" id="ARBA00001946"/>
    </source>
</evidence>
<protein>
    <recommendedName>
        <fullName evidence="5 21">Diacylglycerol kinase</fullName>
        <ecNumber evidence="4 21">2.7.1.107</ecNumber>
    </recommendedName>
</protein>
<keyword evidence="15" id="KW-0460">Magnesium</keyword>
<reference evidence="22 23" key="1">
    <citation type="submission" date="2022-10" db="EMBL/GenBank/DDBJ databases">
        <title>Pararhodobacter sp. nov., isolated from marine algae.</title>
        <authorList>
            <person name="Choi B.J."/>
            <person name="Kim J.M."/>
            <person name="Lee J.K."/>
            <person name="Choi D.G."/>
            <person name="Jeon C.O."/>
        </authorList>
    </citation>
    <scope>NUCLEOTIDE SEQUENCE [LARGE SCALE GENOMIC DNA]</scope>
    <source>
        <strain evidence="22 23">ZQ420</strain>
    </source>
</reference>
<dbReference type="PANTHER" id="PTHR34299:SF1">
    <property type="entry name" value="DIACYLGLYCEROL KINASE"/>
    <property type="match status" value="1"/>
</dbReference>
<keyword evidence="12 21" id="KW-0547">Nucleotide-binding</keyword>
<evidence type="ECO:0000256" key="5">
    <source>
        <dbReference type="ARBA" id="ARBA00017575"/>
    </source>
</evidence>
<evidence type="ECO:0000256" key="8">
    <source>
        <dbReference type="ARBA" id="ARBA00022519"/>
    </source>
</evidence>
<dbReference type="InterPro" id="IPR000829">
    <property type="entry name" value="DAGK"/>
</dbReference>
<feature type="transmembrane region" description="Helical" evidence="21">
    <location>
        <begin position="34"/>
        <end position="53"/>
    </location>
</feature>
<keyword evidence="17 21" id="KW-0443">Lipid metabolism</keyword>
<evidence type="ECO:0000256" key="7">
    <source>
        <dbReference type="ARBA" id="ARBA00022516"/>
    </source>
</evidence>
<name>A0ABT3GWH8_9RHOB</name>
<keyword evidence="23" id="KW-1185">Reference proteome</keyword>
<dbReference type="EMBL" id="JAPDFL010000001">
    <property type="protein sequence ID" value="MCW1931860.1"/>
    <property type="molecule type" value="Genomic_DNA"/>
</dbReference>
<dbReference type="RefSeq" id="WP_264504943.1">
    <property type="nucleotide sequence ID" value="NZ_JAPDFL010000001.1"/>
</dbReference>
<keyword evidence="9 21" id="KW-0808">Transferase</keyword>
<comment type="similarity">
    <text evidence="3 21">Belongs to the bacterial diacylglycerol kinase family.</text>
</comment>
<evidence type="ECO:0000256" key="16">
    <source>
        <dbReference type="ARBA" id="ARBA00022989"/>
    </source>
</evidence>
<evidence type="ECO:0000256" key="21">
    <source>
        <dbReference type="RuleBase" id="RU363065"/>
    </source>
</evidence>
<keyword evidence="10 21" id="KW-0812">Transmembrane</keyword>
<evidence type="ECO:0000256" key="17">
    <source>
        <dbReference type="ARBA" id="ARBA00023098"/>
    </source>
</evidence>
<organism evidence="22 23">
    <name type="scientific">Pararhodobacter zhoushanensis</name>
    <dbReference type="NCBI Taxonomy" id="2479545"/>
    <lineage>
        <taxon>Bacteria</taxon>
        <taxon>Pseudomonadati</taxon>
        <taxon>Pseudomonadota</taxon>
        <taxon>Alphaproteobacteria</taxon>
        <taxon>Rhodobacterales</taxon>
        <taxon>Paracoccaceae</taxon>
        <taxon>Pararhodobacter</taxon>
    </lineage>
</organism>
<dbReference type="CDD" id="cd14264">
    <property type="entry name" value="DAGK_IM"/>
    <property type="match status" value="1"/>
</dbReference>
<evidence type="ECO:0000256" key="11">
    <source>
        <dbReference type="ARBA" id="ARBA00022723"/>
    </source>
</evidence>
<proteinExistence type="inferred from homology"/>
<keyword evidence="7" id="KW-0444">Lipid biosynthesis</keyword>
<comment type="caution">
    <text evidence="22">The sequence shown here is derived from an EMBL/GenBank/DDBJ whole genome shotgun (WGS) entry which is preliminary data.</text>
</comment>
<keyword evidence="6" id="KW-1003">Cell membrane</keyword>
<keyword evidence="16 21" id="KW-1133">Transmembrane helix</keyword>